<keyword evidence="2" id="KW-1185">Reference proteome</keyword>
<protein>
    <submittedName>
        <fullName evidence="1">Uncharacterized protein</fullName>
    </submittedName>
</protein>
<evidence type="ECO:0000313" key="1">
    <source>
        <dbReference type="EMBL" id="KAF3595960.1"/>
    </source>
</evidence>
<dbReference type="Proteomes" id="UP000266723">
    <property type="component" value="Unassembled WGS sequence"/>
</dbReference>
<sequence>MCCTLLTTVPSDGRTPRKTCGERFEGKLPNFDGGVSVTLADYGGKMVVLWDQNTVISVHSLGHHLKPKMIWCAVIRLKRPKTGEVWGEVEWCAVIMLKRPKTGEVWGEVEWCDIYLFDEWLERSYTCCHLLMNLHMKT</sequence>
<evidence type="ECO:0000313" key="2">
    <source>
        <dbReference type="Proteomes" id="UP000266723"/>
    </source>
</evidence>
<proteinExistence type="predicted"/>
<reference evidence="1 2" key="1">
    <citation type="journal article" date="2020" name="BMC Genomics">
        <title>Intraspecific diversification of the crop wild relative Brassica cretica Lam. using demographic model selection.</title>
        <authorList>
            <person name="Kioukis A."/>
            <person name="Michalopoulou V.A."/>
            <person name="Briers L."/>
            <person name="Pirintsos S."/>
            <person name="Studholme D.J."/>
            <person name="Pavlidis P."/>
            <person name="Sarris P.F."/>
        </authorList>
    </citation>
    <scope>NUCLEOTIDE SEQUENCE [LARGE SCALE GENOMIC DNA]</scope>
    <source>
        <strain evidence="2">cv. PFS-1207/04</strain>
    </source>
</reference>
<dbReference type="PANTHER" id="PTHR24414">
    <property type="entry name" value="F-BOX/KELCH-REPEAT PROTEIN SKIP4"/>
    <property type="match status" value="1"/>
</dbReference>
<dbReference type="InterPro" id="IPR050354">
    <property type="entry name" value="F-box/kelch-repeat_ARATH"/>
</dbReference>
<name>A0ABQ7EI02_BRACR</name>
<organism evidence="1 2">
    <name type="scientific">Brassica cretica</name>
    <name type="common">Mustard</name>
    <dbReference type="NCBI Taxonomy" id="69181"/>
    <lineage>
        <taxon>Eukaryota</taxon>
        <taxon>Viridiplantae</taxon>
        <taxon>Streptophyta</taxon>
        <taxon>Embryophyta</taxon>
        <taxon>Tracheophyta</taxon>
        <taxon>Spermatophyta</taxon>
        <taxon>Magnoliopsida</taxon>
        <taxon>eudicotyledons</taxon>
        <taxon>Gunneridae</taxon>
        <taxon>Pentapetalae</taxon>
        <taxon>rosids</taxon>
        <taxon>malvids</taxon>
        <taxon>Brassicales</taxon>
        <taxon>Brassicaceae</taxon>
        <taxon>Brassiceae</taxon>
        <taxon>Brassica</taxon>
    </lineage>
</organism>
<accession>A0ABQ7EI02</accession>
<comment type="caution">
    <text evidence="1">The sequence shown here is derived from an EMBL/GenBank/DDBJ whole genome shotgun (WGS) entry which is preliminary data.</text>
</comment>
<dbReference type="PANTHER" id="PTHR24414:SF184">
    <property type="entry name" value="GALACTOSE OXIDASE_KELCH REPEAT SUPERFAMILY PROTEIN"/>
    <property type="match status" value="1"/>
</dbReference>
<gene>
    <name evidence="1" type="ORF">DY000_02022896</name>
</gene>
<dbReference type="EMBL" id="QGKV02000299">
    <property type="protein sequence ID" value="KAF3595960.1"/>
    <property type="molecule type" value="Genomic_DNA"/>
</dbReference>